<dbReference type="GO" id="GO:0009986">
    <property type="term" value="C:cell surface"/>
    <property type="evidence" value="ECO:0007669"/>
    <property type="project" value="InterPro"/>
</dbReference>
<dbReference type="InterPro" id="IPR038479">
    <property type="entry name" value="Transthyretin-like_sf"/>
</dbReference>
<feature type="signal peptide" evidence="5">
    <location>
        <begin position="1"/>
        <end position="22"/>
    </location>
</feature>
<evidence type="ECO:0000256" key="3">
    <source>
        <dbReference type="ARBA" id="ARBA00022525"/>
    </source>
</evidence>
<sequence length="160" mass="17843">MLVGICLVLLTLLSHLPDFAYGVSITVTGQLICNKRFLPNVKVALMEDDGVNGWLDTDDLITEIVADPDGYFEVSGTDDESGGSEFYIRVTHTCDVEEEDQTCERESAFMAPANLPDGALWDLSFINLSRLPENEKCQIEAENCDPKFCDYCNKETCKEE</sequence>
<dbReference type="EMBL" id="JAKKPZ010000110">
    <property type="protein sequence ID" value="KAI1701820.1"/>
    <property type="molecule type" value="Genomic_DNA"/>
</dbReference>
<evidence type="ECO:0000256" key="4">
    <source>
        <dbReference type="ARBA" id="ARBA00022729"/>
    </source>
</evidence>
<dbReference type="Gene3D" id="2.60.40.3330">
    <property type="match status" value="1"/>
</dbReference>
<organism evidence="6 7">
    <name type="scientific">Ditylenchus destructor</name>
    <dbReference type="NCBI Taxonomy" id="166010"/>
    <lineage>
        <taxon>Eukaryota</taxon>
        <taxon>Metazoa</taxon>
        <taxon>Ecdysozoa</taxon>
        <taxon>Nematoda</taxon>
        <taxon>Chromadorea</taxon>
        <taxon>Rhabditida</taxon>
        <taxon>Tylenchina</taxon>
        <taxon>Tylenchomorpha</taxon>
        <taxon>Sphaerularioidea</taxon>
        <taxon>Anguinidae</taxon>
        <taxon>Anguininae</taxon>
        <taxon>Ditylenchus</taxon>
    </lineage>
</organism>
<evidence type="ECO:0000313" key="7">
    <source>
        <dbReference type="Proteomes" id="UP001201812"/>
    </source>
</evidence>
<keyword evidence="3" id="KW-0964">Secreted</keyword>
<comment type="caution">
    <text evidence="6">The sequence shown here is derived from an EMBL/GenBank/DDBJ whole genome shotgun (WGS) entry which is preliminary data.</text>
</comment>
<evidence type="ECO:0000256" key="2">
    <source>
        <dbReference type="ARBA" id="ARBA00010112"/>
    </source>
</evidence>
<keyword evidence="7" id="KW-1185">Reference proteome</keyword>
<comment type="similarity">
    <text evidence="2">Belongs to the nematode transthyretin-like family.</text>
</comment>
<keyword evidence="4 5" id="KW-0732">Signal</keyword>
<dbReference type="Pfam" id="PF01060">
    <property type="entry name" value="TTR-52"/>
    <property type="match status" value="1"/>
</dbReference>
<reference evidence="6" key="1">
    <citation type="submission" date="2022-01" db="EMBL/GenBank/DDBJ databases">
        <title>Genome Sequence Resource for Two Populations of Ditylenchus destructor, the Migratory Endoparasitic Phytonematode.</title>
        <authorList>
            <person name="Zhang H."/>
            <person name="Lin R."/>
            <person name="Xie B."/>
        </authorList>
    </citation>
    <scope>NUCLEOTIDE SEQUENCE</scope>
    <source>
        <strain evidence="6">BazhouSP</strain>
    </source>
</reference>
<evidence type="ECO:0000256" key="5">
    <source>
        <dbReference type="SAM" id="SignalP"/>
    </source>
</evidence>
<dbReference type="GO" id="GO:0005576">
    <property type="term" value="C:extracellular region"/>
    <property type="evidence" value="ECO:0007669"/>
    <property type="project" value="UniProtKB-SubCell"/>
</dbReference>
<feature type="chain" id="PRO_5041992805" evidence="5">
    <location>
        <begin position="23"/>
        <end position="160"/>
    </location>
</feature>
<dbReference type="Proteomes" id="UP001201812">
    <property type="component" value="Unassembled WGS sequence"/>
</dbReference>
<proteinExistence type="inferred from homology"/>
<evidence type="ECO:0000313" key="6">
    <source>
        <dbReference type="EMBL" id="KAI1701820.1"/>
    </source>
</evidence>
<dbReference type="AlphaFoldDB" id="A0AAD4MU48"/>
<comment type="subcellular location">
    <subcellularLocation>
        <location evidence="1">Secreted</location>
    </subcellularLocation>
</comment>
<name>A0AAD4MU48_9BILA</name>
<dbReference type="PANTHER" id="PTHR21700">
    <property type="entry name" value="TRANSTHYRETIN-LIKE FAMILY PROTEIN-RELATED"/>
    <property type="match status" value="1"/>
</dbReference>
<dbReference type="InterPro" id="IPR001534">
    <property type="entry name" value="Transthyretin-like"/>
</dbReference>
<accession>A0AAD4MU48</accession>
<gene>
    <name evidence="6" type="ORF">DdX_15845</name>
</gene>
<protein>
    <submittedName>
        <fullName evidence="6">Transthyretin-like family domain-containing protein</fullName>
    </submittedName>
</protein>
<evidence type="ECO:0000256" key="1">
    <source>
        <dbReference type="ARBA" id="ARBA00004613"/>
    </source>
</evidence>